<name>A0A9D4K129_DREPO</name>
<dbReference type="AlphaFoldDB" id="A0A9D4K129"/>
<accession>A0A9D4K129</accession>
<gene>
    <name evidence="1" type="ORF">DPMN_130063</name>
</gene>
<keyword evidence="2" id="KW-1185">Reference proteome</keyword>
<comment type="caution">
    <text evidence="1">The sequence shown here is derived from an EMBL/GenBank/DDBJ whole genome shotgun (WGS) entry which is preliminary data.</text>
</comment>
<dbReference type="Proteomes" id="UP000828390">
    <property type="component" value="Unassembled WGS sequence"/>
</dbReference>
<evidence type="ECO:0000313" key="2">
    <source>
        <dbReference type="Proteomes" id="UP000828390"/>
    </source>
</evidence>
<sequence length="71" mass="7744">MYALPQLHDFKHEDKIHYISSAYKDVASCSVDVTLGTCDIAIQSFVDSLLDVTSRASRSAMGCTGDLLGQF</sequence>
<reference evidence="1" key="1">
    <citation type="journal article" date="2019" name="bioRxiv">
        <title>The Genome of the Zebra Mussel, Dreissena polymorpha: A Resource for Invasive Species Research.</title>
        <authorList>
            <person name="McCartney M.A."/>
            <person name="Auch B."/>
            <person name="Kono T."/>
            <person name="Mallez S."/>
            <person name="Zhang Y."/>
            <person name="Obille A."/>
            <person name="Becker A."/>
            <person name="Abrahante J.E."/>
            <person name="Garbe J."/>
            <person name="Badalamenti J.P."/>
            <person name="Herman A."/>
            <person name="Mangelson H."/>
            <person name="Liachko I."/>
            <person name="Sullivan S."/>
            <person name="Sone E.D."/>
            <person name="Koren S."/>
            <person name="Silverstein K.A.T."/>
            <person name="Beckman K.B."/>
            <person name="Gohl D.M."/>
        </authorList>
    </citation>
    <scope>NUCLEOTIDE SEQUENCE</scope>
    <source>
        <strain evidence="1">Duluth1</strain>
        <tissue evidence="1">Whole animal</tissue>
    </source>
</reference>
<proteinExistence type="predicted"/>
<reference evidence="1" key="2">
    <citation type="submission" date="2020-11" db="EMBL/GenBank/DDBJ databases">
        <authorList>
            <person name="McCartney M.A."/>
            <person name="Auch B."/>
            <person name="Kono T."/>
            <person name="Mallez S."/>
            <person name="Becker A."/>
            <person name="Gohl D.M."/>
            <person name="Silverstein K.A.T."/>
            <person name="Koren S."/>
            <person name="Bechman K.B."/>
            <person name="Herman A."/>
            <person name="Abrahante J.E."/>
            <person name="Garbe J."/>
        </authorList>
    </citation>
    <scope>NUCLEOTIDE SEQUENCE</scope>
    <source>
        <strain evidence="1">Duluth1</strain>
        <tissue evidence="1">Whole animal</tissue>
    </source>
</reference>
<dbReference type="EMBL" id="JAIWYP010000005">
    <property type="protein sequence ID" value="KAH3828112.1"/>
    <property type="molecule type" value="Genomic_DNA"/>
</dbReference>
<organism evidence="1 2">
    <name type="scientific">Dreissena polymorpha</name>
    <name type="common">Zebra mussel</name>
    <name type="synonym">Mytilus polymorpha</name>
    <dbReference type="NCBI Taxonomy" id="45954"/>
    <lineage>
        <taxon>Eukaryota</taxon>
        <taxon>Metazoa</taxon>
        <taxon>Spiralia</taxon>
        <taxon>Lophotrochozoa</taxon>
        <taxon>Mollusca</taxon>
        <taxon>Bivalvia</taxon>
        <taxon>Autobranchia</taxon>
        <taxon>Heteroconchia</taxon>
        <taxon>Euheterodonta</taxon>
        <taxon>Imparidentia</taxon>
        <taxon>Neoheterodontei</taxon>
        <taxon>Myida</taxon>
        <taxon>Dreissenoidea</taxon>
        <taxon>Dreissenidae</taxon>
        <taxon>Dreissena</taxon>
    </lineage>
</organism>
<protein>
    <submittedName>
        <fullName evidence="1">Uncharacterized protein</fullName>
    </submittedName>
</protein>
<evidence type="ECO:0000313" key="1">
    <source>
        <dbReference type="EMBL" id="KAH3828112.1"/>
    </source>
</evidence>